<dbReference type="EMBL" id="CAJVQC010122893">
    <property type="protein sequence ID" value="CAG8839205.1"/>
    <property type="molecule type" value="Genomic_DNA"/>
</dbReference>
<sequence length="52" mass="5604">MEQIPNNTKIPITPLANIKCKPIPFMTCELDDDVALPEGLGASEVVGTEVFC</sequence>
<evidence type="ECO:0000313" key="2">
    <source>
        <dbReference type="Proteomes" id="UP000789920"/>
    </source>
</evidence>
<organism evidence="1 2">
    <name type="scientific">Racocetra persica</name>
    <dbReference type="NCBI Taxonomy" id="160502"/>
    <lineage>
        <taxon>Eukaryota</taxon>
        <taxon>Fungi</taxon>
        <taxon>Fungi incertae sedis</taxon>
        <taxon>Mucoromycota</taxon>
        <taxon>Glomeromycotina</taxon>
        <taxon>Glomeromycetes</taxon>
        <taxon>Diversisporales</taxon>
        <taxon>Gigasporaceae</taxon>
        <taxon>Racocetra</taxon>
    </lineage>
</organism>
<dbReference type="Proteomes" id="UP000789920">
    <property type="component" value="Unassembled WGS sequence"/>
</dbReference>
<name>A0ACA9SHX4_9GLOM</name>
<evidence type="ECO:0000313" key="1">
    <source>
        <dbReference type="EMBL" id="CAG8839205.1"/>
    </source>
</evidence>
<proteinExistence type="predicted"/>
<protein>
    <submittedName>
        <fullName evidence="1">20250_t:CDS:1</fullName>
    </submittedName>
</protein>
<reference evidence="1" key="1">
    <citation type="submission" date="2021-06" db="EMBL/GenBank/DDBJ databases">
        <authorList>
            <person name="Kallberg Y."/>
            <person name="Tangrot J."/>
            <person name="Rosling A."/>
        </authorList>
    </citation>
    <scope>NUCLEOTIDE SEQUENCE</scope>
    <source>
        <strain evidence="1">MA461A</strain>
    </source>
</reference>
<comment type="caution">
    <text evidence="1">The sequence shown here is derived from an EMBL/GenBank/DDBJ whole genome shotgun (WGS) entry which is preliminary data.</text>
</comment>
<feature type="non-terminal residue" evidence="1">
    <location>
        <position position="52"/>
    </location>
</feature>
<accession>A0ACA9SHX4</accession>
<gene>
    <name evidence="1" type="ORF">RPERSI_LOCUS30960</name>
</gene>
<keyword evidence="2" id="KW-1185">Reference proteome</keyword>